<keyword evidence="1" id="KW-0472">Membrane</keyword>
<proteinExistence type="predicted"/>
<evidence type="ECO:0000256" key="1">
    <source>
        <dbReference type="SAM" id="Phobius"/>
    </source>
</evidence>
<dbReference type="STRING" id="1817863.A2Y62_17385"/>
<protein>
    <submittedName>
        <fullName evidence="2">Uncharacterized protein</fullName>
    </submittedName>
</protein>
<organism evidence="2 3">
    <name type="scientific">Candidatus Fischerbacteria bacterium RBG_13_37_8</name>
    <dbReference type="NCBI Taxonomy" id="1817863"/>
    <lineage>
        <taxon>Bacteria</taxon>
        <taxon>Candidatus Fischeribacteriota</taxon>
    </lineage>
</organism>
<feature type="transmembrane region" description="Helical" evidence="1">
    <location>
        <begin position="102"/>
        <end position="119"/>
    </location>
</feature>
<name>A0A1F5VN51_9BACT</name>
<keyword evidence="1" id="KW-1133">Transmembrane helix</keyword>
<sequence>MFAKPFAVNLLILVPFIVFLCWRKRGLNLSKSTLVFLTLFGIAFGFAEAATIIYLRVPTELLPGYMGDFSALASKAGEIHAQAELVDKLPPGLYALEFTRESLTMLMLISIAMLSSKLWPERFSAFLWTFAIWDISYYVILWLFIRWPSSLLDYDFLFLVPVPWYAQVWYPLLVSMLTLLAIIALLRSRPCP</sequence>
<dbReference type="EMBL" id="MFGW01000130">
    <property type="protein sequence ID" value="OGF64832.1"/>
    <property type="molecule type" value="Genomic_DNA"/>
</dbReference>
<keyword evidence="1" id="KW-0812">Transmembrane</keyword>
<dbReference type="Proteomes" id="UP000178943">
    <property type="component" value="Unassembled WGS sequence"/>
</dbReference>
<evidence type="ECO:0000313" key="3">
    <source>
        <dbReference type="Proteomes" id="UP000178943"/>
    </source>
</evidence>
<gene>
    <name evidence="2" type="ORF">A2Y62_17385</name>
</gene>
<comment type="caution">
    <text evidence="2">The sequence shown here is derived from an EMBL/GenBank/DDBJ whole genome shotgun (WGS) entry which is preliminary data.</text>
</comment>
<accession>A0A1F5VN51</accession>
<feature type="transmembrane region" description="Helical" evidence="1">
    <location>
        <begin position="126"/>
        <end position="145"/>
    </location>
</feature>
<evidence type="ECO:0000313" key="2">
    <source>
        <dbReference type="EMBL" id="OGF64832.1"/>
    </source>
</evidence>
<reference evidence="2 3" key="1">
    <citation type="journal article" date="2016" name="Nat. Commun.">
        <title>Thousands of microbial genomes shed light on interconnected biogeochemical processes in an aquifer system.</title>
        <authorList>
            <person name="Anantharaman K."/>
            <person name="Brown C.T."/>
            <person name="Hug L.A."/>
            <person name="Sharon I."/>
            <person name="Castelle C.J."/>
            <person name="Probst A.J."/>
            <person name="Thomas B.C."/>
            <person name="Singh A."/>
            <person name="Wilkins M.J."/>
            <person name="Karaoz U."/>
            <person name="Brodie E.L."/>
            <person name="Williams K.H."/>
            <person name="Hubbard S.S."/>
            <person name="Banfield J.F."/>
        </authorList>
    </citation>
    <scope>NUCLEOTIDE SEQUENCE [LARGE SCALE GENOMIC DNA]</scope>
</reference>
<dbReference type="AlphaFoldDB" id="A0A1F5VN51"/>
<feature type="transmembrane region" description="Helical" evidence="1">
    <location>
        <begin position="34"/>
        <end position="55"/>
    </location>
</feature>
<feature type="transmembrane region" description="Helical" evidence="1">
    <location>
        <begin position="165"/>
        <end position="186"/>
    </location>
</feature>
<feature type="transmembrane region" description="Helical" evidence="1">
    <location>
        <begin position="6"/>
        <end position="22"/>
    </location>
</feature>